<dbReference type="Proteomes" id="UP000033882">
    <property type="component" value="Unassembled WGS sequence"/>
</dbReference>
<protein>
    <submittedName>
        <fullName evidence="1">Type IV pilus assembly protein PilM</fullName>
    </submittedName>
</protein>
<dbReference type="InterPro" id="IPR005883">
    <property type="entry name" value="PilM"/>
</dbReference>
<dbReference type="EMBL" id="LCPB01000017">
    <property type="protein sequence ID" value="KKU89240.1"/>
    <property type="molecule type" value="Genomic_DNA"/>
</dbReference>
<name>A0A0G1X492_9BACT</name>
<gene>
    <name evidence="1" type="ORF">UY19_C0017G0005</name>
</gene>
<dbReference type="Gene3D" id="3.30.420.40">
    <property type="match status" value="2"/>
</dbReference>
<evidence type="ECO:0000313" key="2">
    <source>
        <dbReference type="Proteomes" id="UP000033882"/>
    </source>
</evidence>
<proteinExistence type="predicted"/>
<dbReference type="Gene3D" id="3.30.1490.300">
    <property type="match status" value="1"/>
</dbReference>
<reference evidence="1 2" key="1">
    <citation type="journal article" date="2015" name="Nature">
        <title>rRNA introns, odd ribosomes, and small enigmatic genomes across a large radiation of phyla.</title>
        <authorList>
            <person name="Brown C.T."/>
            <person name="Hug L.A."/>
            <person name="Thomas B.C."/>
            <person name="Sharon I."/>
            <person name="Castelle C.J."/>
            <person name="Singh A."/>
            <person name="Wilkins M.J."/>
            <person name="Williams K.H."/>
            <person name="Banfield J.F."/>
        </authorList>
    </citation>
    <scope>NUCLEOTIDE SEQUENCE [LARGE SCALE GENOMIC DNA]</scope>
</reference>
<dbReference type="AlphaFoldDB" id="A0A0G1X492"/>
<accession>A0A0G1X492</accession>
<comment type="caution">
    <text evidence="1">The sequence shown here is derived from an EMBL/GenBank/DDBJ whole genome shotgun (WGS) entry which is preliminary data.</text>
</comment>
<sequence>MNISIVKKIANAVNPPLQIGGLEITDSYIRYVAIKGKKADFISAKLESGIIEDGKIKDKEKLAAILKGFHDQMAGKKKKVWVIASISDSNVYTEMFALPKAATENLEEAARLNLQMISPIDFSTAYADWHLVGEKEVNGVTQNEILGAFVPKQLIDDFEEIADKAGFEIAAIEFPMFALARTIVELSEQFDKKKNYLVFRLGSDGISFGLVKNGELYFLHFVGWGAVYGTERRATLESLKKMIVDEVHKVLSFYETHWEGVLTELFLVTPTFEEEIKEAITESFPNLIVEVPSIQQFTNLSIGWFSVLGSAFRGIIPRDDDKMISLATAGTKNKYEVYQETNFVRLWRNGTVTTLVAILALFVGLDRFLATTEERLGGRVAELSQNPSVGRLGELQQEASLFNKKVNLLEQANQERLPWSGFFEDMQAMAGSNITITHVAIQGIESPVAVFGEATNQASIGEFEKALKANARIGDVVFQLSSVSPVQGGRYAFSMSFKISISKAVWGFSNSLIVG</sequence>
<dbReference type="Pfam" id="PF11104">
    <property type="entry name" value="PilM_2"/>
    <property type="match status" value="1"/>
</dbReference>
<evidence type="ECO:0000313" key="1">
    <source>
        <dbReference type="EMBL" id="KKU89240.1"/>
    </source>
</evidence>
<organism evidence="1 2">
    <name type="scientific">Candidatus Wolfebacteria bacterium GW2011_GWA2_47_9b</name>
    <dbReference type="NCBI Taxonomy" id="1619005"/>
    <lineage>
        <taxon>Bacteria</taxon>
        <taxon>Candidatus Wolfeibacteriota</taxon>
    </lineage>
</organism>